<organism evidence="1 2">
    <name type="scientific">Wallemia ichthyophaga</name>
    <dbReference type="NCBI Taxonomy" id="245174"/>
    <lineage>
        <taxon>Eukaryota</taxon>
        <taxon>Fungi</taxon>
        <taxon>Dikarya</taxon>
        <taxon>Basidiomycota</taxon>
        <taxon>Wallemiomycotina</taxon>
        <taxon>Wallemiomycetes</taxon>
        <taxon>Wallemiales</taxon>
        <taxon>Wallemiaceae</taxon>
        <taxon>Wallemia</taxon>
    </lineage>
</organism>
<dbReference type="Proteomes" id="UP000306954">
    <property type="component" value="Unassembled WGS sequence"/>
</dbReference>
<proteinExistence type="predicted"/>
<gene>
    <name evidence="1" type="ORF">E3P90_01621</name>
</gene>
<reference evidence="1 2" key="1">
    <citation type="submission" date="2019-03" db="EMBL/GenBank/DDBJ databases">
        <title>Sequencing 23 genomes of Wallemia ichthyophaga.</title>
        <authorList>
            <person name="Gostincar C."/>
        </authorList>
    </citation>
    <scope>NUCLEOTIDE SEQUENCE [LARGE SCALE GENOMIC DNA]</scope>
    <source>
        <strain evidence="1 2">EXF-8621</strain>
    </source>
</reference>
<protein>
    <submittedName>
        <fullName evidence="1">Uncharacterized protein</fullName>
    </submittedName>
</protein>
<dbReference type="EMBL" id="SPOF01000014">
    <property type="protein sequence ID" value="TIB13538.1"/>
    <property type="molecule type" value="Genomic_DNA"/>
</dbReference>
<comment type="caution">
    <text evidence="1">The sequence shown here is derived from an EMBL/GenBank/DDBJ whole genome shotgun (WGS) entry which is preliminary data.</text>
</comment>
<evidence type="ECO:0000313" key="1">
    <source>
        <dbReference type="EMBL" id="TIB13538.1"/>
    </source>
</evidence>
<evidence type="ECO:0000313" key="2">
    <source>
        <dbReference type="Proteomes" id="UP000306954"/>
    </source>
</evidence>
<sequence length="133" mass="15406">MNITVLRGYFSSTYNPPPVYNIRNSSPAVLAMLNLDDKDNSDEKLMRGRIPGSQFLIITALQRISEEAECYKRRKRRNTLDASIYRHCYMRWETRLCSCTLTAHPSQSTIEPCRADRVYNDTEIIEELLVING</sequence>
<dbReference type="AlphaFoldDB" id="A0A4V4M395"/>
<accession>A0A4V4M395</accession>
<name>A0A4V4M395_WALIC</name>